<evidence type="ECO:0000313" key="4">
    <source>
        <dbReference type="Proteomes" id="UP000606974"/>
    </source>
</evidence>
<keyword evidence="1" id="KW-1133">Transmembrane helix</keyword>
<protein>
    <recommendedName>
        <fullName evidence="2">Bicarbonate transporter-like transmembrane domain-containing protein</fullName>
    </recommendedName>
</protein>
<comment type="caution">
    <text evidence="3">The sequence shown here is derived from an EMBL/GenBank/DDBJ whole genome shotgun (WGS) entry which is preliminary data.</text>
</comment>
<proteinExistence type="predicted"/>
<evidence type="ECO:0000256" key="1">
    <source>
        <dbReference type="SAM" id="Phobius"/>
    </source>
</evidence>
<keyword evidence="1" id="KW-0812">Transmembrane</keyword>
<keyword evidence="1" id="KW-0472">Membrane</keyword>
<feature type="transmembrane region" description="Helical" evidence="1">
    <location>
        <begin position="76"/>
        <end position="96"/>
    </location>
</feature>
<evidence type="ECO:0000259" key="2">
    <source>
        <dbReference type="Pfam" id="PF00955"/>
    </source>
</evidence>
<dbReference type="GO" id="GO:0006820">
    <property type="term" value="P:monoatomic anion transport"/>
    <property type="evidence" value="ECO:0007669"/>
    <property type="project" value="InterPro"/>
</dbReference>
<feature type="transmembrane region" description="Helical" evidence="1">
    <location>
        <begin position="51"/>
        <end position="70"/>
    </location>
</feature>
<dbReference type="AlphaFoldDB" id="A0A8H7AYN6"/>
<gene>
    <name evidence="3" type="ORF">GJ744_008839</name>
</gene>
<sequence>MVFSLRGRAELGRRPTLFRLCYILTSPSELPTLPPSISTANPPRWMSYAPIHGYTVVQVAVTVVIFVVTLTKAAPAFPVLIIALVPVRLSLMSRIWRREALRFVDAWACKEGIPEDDEGDTARTLRNDDRGVWGFDRQNDMEMGVFERDRLRLETHGGRKMVRMHKNRLNNKQLSS</sequence>
<dbReference type="EMBL" id="JAACFV010000005">
    <property type="protein sequence ID" value="KAF7513545.1"/>
    <property type="molecule type" value="Genomic_DNA"/>
</dbReference>
<dbReference type="Pfam" id="PF00955">
    <property type="entry name" value="HCO3_cotransp"/>
    <property type="match status" value="1"/>
</dbReference>
<evidence type="ECO:0000313" key="3">
    <source>
        <dbReference type="EMBL" id="KAF7513545.1"/>
    </source>
</evidence>
<dbReference type="OrthoDB" id="1735926at2759"/>
<keyword evidence="4" id="KW-1185">Reference proteome</keyword>
<organism evidence="3 4">
    <name type="scientific">Endocarpon pusillum</name>
    <dbReference type="NCBI Taxonomy" id="364733"/>
    <lineage>
        <taxon>Eukaryota</taxon>
        <taxon>Fungi</taxon>
        <taxon>Dikarya</taxon>
        <taxon>Ascomycota</taxon>
        <taxon>Pezizomycotina</taxon>
        <taxon>Eurotiomycetes</taxon>
        <taxon>Chaetothyriomycetidae</taxon>
        <taxon>Verrucariales</taxon>
        <taxon>Verrucariaceae</taxon>
        <taxon>Endocarpon</taxon>
    </lineage>
</organism>
<name>A0A8H7AYN6_9EURO</name>
<dbReference type="InterPro" id="IPR011531">
    <property type="entry name" value="HCO3_transpt-like_TM_dom"/>
</dbReference>
<feature type="domain" description="Bicarbonate transporter-like transmembrane" evidence="2">
    <location>
        <begin position="50"/>
        <end position="106"/>
    </location>
</feature>
<reference evidence="3" key="1">
    <citation type="submission" date="2020-02" db="EMBL/GenBank/DDBJ databases">
        <authorList>
            <person name="Palmer J.M."/>
        </authorList>
    </citation>
    <scope>NUCLEOTIDE SEQUENCE</scope>
    <source>
        <strain evidence="3">EPUS1.4</strain>
        <tissue evidence="3">Thallus</tissue>
    </source>
</reference>
<dbReference type="Proteomes" id="UP000606974">
    <property type="component" value="Unassembled WGS sequence"/>
</dbReference>
<accession>A0A8H7AYN6</accession>
<dbReference type="GO" id="GO:0016020">
    <property type="term" value="C:membrane"/>
    <property type="evidence" value="ECO:0007669"/>
    <property type="project" value="InterPro"/>
</dbReference>